<evidence type="ECO:0000313" key="2">
    <source>
        <dbReference type="EMBL" id="ACL63742.1"/>
    </source>
</evidence>
<dbReference type="Pfam" id="PF04326">
    <property type="entry name" value="SLFN_AlbA_2"/>
    <property type="match status" value="1"/>
</dbReference>
<accession>B8JA39</accession>
<dbReference type="Gene3D" id="3.30.565.60">
    <property type="match status" value="1"/>
</dbReference>
<evidence type="ECO:0000313" key="3">
    <source>
        <dbReference type="Proteomes" id="UP000007089"/>
    </source>
</evidence>
<dbReference type="Proteomes" id="UP000007089">
    <property type="component" value="Chromosome"/>
</dbReference>
<dbReference type="PANTHER" id="PTHR30595">
    <property type="entry name" value="GLPR-RELATED TRANSCRIPTIONAL REPRESSOR"/>
    <property type="match status" value="1"/>
</dbReference>
<feature type="domain" description="Schlafen AlbA-2" evidence="1">
    <location>
        <begin position="17"/>
        <end position="129"/>
    </location>
</feature>
<reference evidence="2" key="1">
    <citation type="submission" date="2009-01" db="EMBL/GenBank/DDBJ databases">
        <title>Complete sequence of Anaeromyxobacter dehalogenans 2CP-1.</title>
        <authorList>
            <consortium name="US DOE Joint Genome Institute"/>
            <person name="Lucas S."/>
            <person name="Copeland A."/>
            <person name="Lapidus A."/>
            <person name="Glavina del Rio T."/>
            <person name="Dalin E."/>
            <person name="Tice H."/>
            <person name="Bruce D."/>
            <person name="Goodwin L."/>
            <person name="Pitluck S."/>
            <person name="Saunders E."/>
            <person name="Brettin T."/>
            <person name="Detter J.C."/>
            <person name="Han C."/>
            <person name="Larimer F."/>
            <person name="Land M."/>
            <person name="Hauser L."/>
            <person name="Kyrpides N."/>
            <person name="Ovchinnikova G."/>
            <person name="Beliaev A.S."/>
            <person name="Richardson P."/>
        </authorList>
    </citation>
    <scope>NUCLEOTIDE SEQUENCE</scope>
    <source>
        <strain evidence="2">2CP-1</strain>
    </source>
</reference>
<dbReference type="InterPro" id="IPR038475">
    <property type="entry name" value="RecG_C_sf"/>
</dbReference>
<dbReference type="Pfam" id="PF13749">
    <property type="entry name" value="HATPase_c_4"/>
    <property type="match status" value="1"/>
</dbReference>
<dbReference type="InterPro" id="IPR007421">
    <property type="entry name" value="Schlafen_AlbA_2_dom"/>
</dbReference>
<dbReference type="KEGG" id="acp:A2cp1_0385"/>
<dbReference type="InterPro" id="IPR038461">
    <property type="entry name" value="Schlafen_AlbA_2_dom_sf"/>
</dbReference>
<protein>
    <submittedName>
        <fullName evidence="2">Transcriptional regulator</fullName>
    </submittedName>
</protein>
<keyword evidence="3" id="KW-1185">Reference proteome</keyword>
<sequence>MKQRGLEELRIWMNSVEAERLEFKEAKNNFDLEKLVQYCVAIANEGGGVLILGVTDQAPRRVVGSRAFEDLERTKSQLVDRLKLRVDADVIAHPDGRVVAFTIPPRPLGVPLHHNGAYLMRAGESLVAMTPDRLRRIFDEVVPDHSAEIVPAATMADLEPGAIEKFRELWRRKSGNEQIDRMGPDQLLADAELAPDGRISVAALVLLGTRAGLGRHLAQAELVAEYRSADASIAPQQRLEFREGFLRYFDELLRFVQARNEVQQFRDGLIIRDIPTINEVAAREAILNAVSHRDYRHAGSIFLRLYPRRIEIVSPGGFPPGVTAENILWRQAPRNRRLAEALAKCGFVERSGQGADRMFEESIKEGKPRPDFAGTDDYQVALTLRGDVQDVAFLRFLERVGQETLVSFSTTDLVVLDIVHRGEEVPKNLASRVPQLVEKGVLERYGRGRKKLMLSRRFYAFVGRKGEYTRRRGLDKPHSKMLLLQHLEQFETATIQEFEQALPGHVRHAIHRLLRELKREGKVVMLGSKRGSRWTLKK</sequence>
<dbReference type="AlphaFoldDB" id="B8JA39"/>
<dbReference type="HOGENOM" id="CLU_024970_7_1_7"/>
<dbReference type="EMBL" id="CP001359">
    <property type="protein sequence ID" value="ACL63742.1"/>
    <property type="molecule type" value="Genomic_DNA"/>
</dbReference>
<dbReference type="Gene3D" id="3.30.950.30">
    <property type="entry name" value="Schlafen, AAA domain"/>
    <property type="match status" value="1"/>
</dbReference>
<gene>
    <name evidence="2" type="ordered locus">A2cp1_0385</name>
</gene>
<proteinExistence type="predicted"/>
<organism evidence="2 3">
    <name type="scientific">Anaeromyxobacter dehalogenans (strain ATCC BAA-258 / DSM 21875 / 2CP-1)</name>
    <dbReference type="NCBI Taxonomy" id="455488"/>
    <lineage>
        <taxon>Bacteria</taxon>
        <taxon>Pseudomonadati</taxon>
        <taxon>Myxococcota</taxon>
        <taxon>Myxococcia</taxon>
        <taxon>Myxococcales</taxon>
        <taxon>Cystobacterineae</taxon>
        <taxon>Anaeromyxobacteraceae</taxon>
        <taxon>Anaeromyxobacter</taxon>
    </lineage>
</organism>
<dbReference type="PANTHER" id="PTHR30595:SF6">
    <property type="entry name" value="SCHLAFEN ALBA-2 DOMAIN-CONTAINING PROTEIN"/>
    <property type="match status" value="1"/>
</dbReference>
<name>B8JA39_ANAD2</name>
<evidence type="ECO:0000259" key="1">
    <source>
        <dbReference type="Pfam" id="PF04326"/>
    </source>
</evidence>